<organism evidence="1 2">
    <name type="scientific">Lactobacillus taiwanensis</name>
    <dbReference type="NCBI Taxonomy" id="508451"/>
    <lineage>
        <taxon>Bacteria</taxon>
        <taxon>Bacillati</taxon>
        <taxon>Bacillota</taxon>
        <taxon>Bacilli</taxon>
        <taxon>Lactobacillales</taxon>
        <taxon>Lactobacillaceae</taxon>
        <taxon>Lactobacillus</taxon>
    </lineage>
</organism>
<dbReference type="AlphaFoldDB" id="A0A256LBY8"/>
<sequence>KIPQNFEYSMQQYIIDTYISNPEKLKIWMIGANFEFYQKLEEIIKATFLTLQYYYDFLNQMNDLILFPDQLDELESNASPLLQEVIKNSVLRSAIFNYWDLLAVYNCGKIIFSKKFFNFHCTNDSPFLIKNLGYIYNYINEKNVDESKLT</sequence>
<reference evidence="1 2" key="2">
    <citation type="submission" date="2017-09" db="EMBL/GenBank/DDBJ databases">
        <title>Tripartite evolution among Lactobacillus johnsonii, Lactobacillus taiwanensis, Lactobacillus reuteri and their rodent host.</title>
        <authorList>
            <person name="Wang T."/>
            <person name="Knowles S."/>
            <person name="Cheng C."/>
        </authorList>
    </citation>
    <scope>NUCLEOTIDE SEQUENCE [LARGE SCALE GENOMIC DNA]</scope>
    <source>
        <strain evidence="1 2">609q</strain>
    </source>
</reference>
<dbReference type="EMBL" id="NGNX01000046">
    <property type="protein sequence ID" value="OYR90596.1"/>
    <property type="molecule type" value="Genomic_DNA"/>
</dbReference>
<evidence type="ECO:0000313" key="1">
    <source>
        <dbReference type="EMBL" id="OYR90596.1"/>
    </source>
</evidence>
<feature type="non-terminal residue" evidence="1">
    <location>
        <position position="150"/>
    </location>
</feature>
<accession>A0A256LBY8</accession>
<proteinExistence type="predicted"/>
<feature type="non-terminal residue" evidence="1">
    <location>
        <position position="1"/>
    </location>
</feature>
<evidence type="ECO:0000313" key="2">
    <source>
        <dbReference type="Proteomes" id="UP000215828"/>
    </source>
</evidence>
<gene>
    <name evidence="1" type="ORF">CBF70_08870</name>
</gene>
<reference evidence="1 2" key="1">
    <citation type="submission" date="2017-04" db="EMBL/GenBank/DDBJ databases">
        <authorList>
            <person name="Afonso C.L."/>
            <person name="Miller P.J."/>
            <person name="Scott M.A."/>
            <person name="Spackman E."/>
            <person name="Goraichik I."/>
            <person name="Dimitrov K.M."/>
            <person name="Suarez D.L."/>
            <person name="Swayne D.E."/>
        </authorList>
    </citation>
    <scope>NUCLEOTIDE SEQUENCE [LARGE SCALE GENOMIC DNA]</scope>
    <source>
        <strain evidence="1 2">609q</strain>
    </source>
</reference>
<name>A0A256LBY8_9LACO</name>
<comment type="caution">
    <text evidence="1">The sequence shown here is derived from an EMBL/GenBank/DDBJ whole genome shotgun (WGS) entry which is preliminary data.</text>
</comment>
<dbReference type="Proteomes" id="UP000215828">
    <property type="component" value="Unassembled WGS sequence"/>
</dbReference>
<protein>
    <submittedName>
        <fullName evidence="1">Uncharacterized protein</fullName>
    </submittedName>
</protein>